<reference evidence="3 5" key="2">
    <citation type="submission" date="2016-05" db="EMBL/GenBank/DDBJ databases">
        <authorList>
            <person name="Prochazka B."/>
            <person name="Indra A."/>
            <person name="Hasenberger P."/>
            <person name="Blaschitz M."/>
            <person name="Wagner L."/>
            <person name="Wewalka G."/>
            <person name="Sorschag S."/>
            <person name="Schmid D."/>
            <person name="Ruppitsch W."/>
        </authorList>
    </citation>
    <scope>NUCLEOTIDE SEQUENCE [LARGE SCALE GENOMIC DNA]</scope>
    <source>
        <strain evidence="3 5">974010_12</strain>
    </source>
</reference>
<dbReference type="InterPro" id="IPR029063">
    <property type="entry name" value="SAM-dependent_MTases_sf"/>
</dbReference>
<protein>
    <submittedName>
        <fullName evidence="2">Methyltransferase involved in chemotaxis (CheR domain)</fullName>
        <ecNumber evidence="2">2.1.1.80</ecNumber>
    </submittedName>
</protein>
<dbReference type="PATRIC" id="fig|455.5.peg.825"/>
<dbReference type="GO" id="GO:0032259">
    <property type="term" value="P:methylation"/>
    <property type="evidence" value="ECO:0007669"/>
    <property type="project" value="UniProtKB-KW"/>
</dbReference>
<dbReference type="Gene3D" id="1.25.40.10">
    <property type="entry name" value="Tetratricopeptide repeat domain"/>
    <property type="match status" value="1"/>
</dbReference>
<dbReference type="Pfam" id="PF01739">
    <property type="entry name" value="CheR"/>
    <property type="match status" value="1"/>
</dbReference>
<name>A0A0W0UNG4_9GAMM</name>
<dbReference type="PRINTS" id="PR00996">
    <property type="entry name" value="CHERMTFRASE"/>
</dbReference>
<dbReference type="EC" id="2.1.1.80" evidence="2"/>
<evidence type="ECO:0000259" key="1">
    <source>
        <dbReference type="PROSITE" id="PS50123"/>
    </source>
</evidence>
<organism evidence="2 4">
    <name type="scientific">Legionella jamestowniensis</name>
    <dbReference type="NCBI Taxonomy" id="455"/>
    <lineage>
        <taxon>Bacteria</taxon>
        <taxon>Pseudomonadati</taxon>
        <taxon>Pseudomonadota</taxon>
        <taxon>Gammaproteobacteria</taxon>
        <taxon>Legionellales</taxon>
        <taxon>Legionellaceae</taxon>
        <taxon>Legionella</taxon>
    </lineage>
</organism>
<dbReference type="SMART" id="SM00028">
    <property type="entry name" value="TPR"/>
    <property type="match status" value="3"/>
</dbReference>
<dbReference type="SUPFAM" id="SSF48452">
    <property type="entry name" value="TPR-like"/>
    <property type="match status" value="1"/>
</dbReference>
<dbReference type="Proteomes" id="UP000093336">
    <property type="component" value="Unassembled WGS sequence"/>
</dbReference>
<dbReference type="SMART" id="SM00138">
    <property type="entry name" value="MeTrc"/>
    <property type="match status" value="1"/>
</dbReference>
<comment type="caution">
    <text evidence="2">The sequence shown here is derived from an EMBL/GenBank/DDBJ whole genome shotgun (WGS) entry which is preliminary data.</text>
</comment>
<dbReference type="PROSITE" id="PS50123">
    <property type="entry name" value="CHER"/>
    <property type="match status" value="1"/>
</dbReference>
<gene>
    <name evidence="3" type="ORF">A8135_08380</name>
    <name evidence="2" type="ORF">Ljam_0775</name>
</gene>
<keyword evidence="2" id="KW-0808">Transferase</keyword>
<dbReference type="STRING" id="455.Ljam_0775"/>
<keyword evidence="2" id="KW-0489">Methyltransferase</keyword>
<dbReference type="InterPro" id="IPR011990">
    <property type="entry name" value="TPR-like_helical_dom_sf"/>
</dbReference>
<dbReference type="EMBL" id="LNYG01000012">
    <property type="protein sequence ID" value="KTD09425.1"/>
    <property type="molecule type" value="Genomic_DNA"/>
</dbReference>
<dbReference type="InterPro" id="IPR022642">
    <property type="entry name" value="CheR_C"/>
</dbReference>
<dbReference type="Proteomes" id="UP000054715">
    <property type="component" value="Unassembled WGS sequence"/>
</dbReference>
<evidence type="ECO:0000313" key="2">
    <source>
        <dbReference type="EMBL" id="KTD09425.1"/>
    </source>
</evidence>
<evidence type="ECO:0000313" key="3">
    <source>
        <dbReference type="EMBL" id="OCH99251.1"/>
    </source>
</evidence>
<dbReference type="PANTHER" id="PTHR24422">
    <property type="entry name" value="CHEMOTAXIS PROTEIN METHYLTRANSFERASE"/>
    <property type="match status" value="1"/>
</dbReference>
<dbReference type="AlphaFoldDB" id="A0A0W0UNG4"/>
<dbReference type="Gene3D" id="3.40.50.150">
    <property type="entry name" value="Vaccinia Virus protein VP39"/>
    <property type="match status" value="1"/>
</dbReference>
<feature type="domain" description="CheR-type methyltransferase" evidence="1">
    <location>
        <begin position="17"/>
        <end position="245"/>
    </location>
</feature>
<keyword evidence="5" id="KW-1185">Reference proteome</keyword>
<dbReference type="InterPro" id="IPR019734">
    <property type="entry name" value="TPR_rpt"/>
</dbReference>
<sequence>MTNVIESLKAWAVSHYGINILDHQIESVMHRIANVMTTLEMTETEFLLALNANHKSAVEETIAAITVPESYFFRDSSLFAFLKNKLFPQLIKIKTKQVNYQFNIWSAGCSYGEEVYSIAICLHQLIADIKQWNINLIGTDINYYGLEKAKKGIFNKASMRAIDNLTLSNYFTKHDSTYFLNKNIRDMVKFAYGNIAKMEPMNEKFDAIFCRNVFIYLDKDVATKALDFFYENLVDGGVLFLSPADYFVCCSHKFSVQIVDNLCMLKKETTKKQDIIVNKKEERSDLSYSENQKERATRIHEIRTSLDGKDYLTALKNIHTYIEKFGVTGLLYRCKGEALLGLGENTMAIVFLTKAIKLDPCDATAFFLKGLVELDMKQNDAAEISLNKALSIKPDFPEAAYYLGLYYLQNQERKRGLELLLHAAKEAKKMNKETSMLFSSATAAQFTQAVKLSISYYQGIEND</sequence>
<dbReference type="OrthoDB" id="9816309at2"/>
<evidence type="ECO:0000313" key="5">
    <source>
        <dbReference type="Proteomes" id="UP000093336"/>
    </source>
</evidence>
<accession>A0A0W0UNG4</accession>
<proteinExistence type="predicted"/>
<dbReference type="CDD" id="cd02440">
    <property type="entry name" value="AdoMet_MTases"/>
    <property type="match status" value="1"/>
</dbReference>
<reference evidence="2 4" key="1">
    <citation type="submission" date="2015-11" db="EMBL/GenBank/DDBJ databases">
        <title>Genomic analysis of 38 Legionella species identifies large and diverse effector repertoires.</title>
        <authorList>
            <person name="Burstein D."/>
            <person name="Amaro F."/>
            <person name="Zusman T."/>
            <person name="Lifshitz Z."/>
            <person name="Cohen O."/>
            <person name="Gilbert J.A."/>
            <person name="Pupko T."/>
            <person name="Shuman H.A."/>
            <person name="Segal G."/>
        </authorList>
    </citation>
    <scope>NUCLEOTIDE SEQUENCE [LARGE SCALE GENOMIC DNA]</scope>
    <source>
        <strain evidence="2 4">JA-26-G1-E2</strain>
    </source>
</reference>
<dbReference type="PANTHER" id="PTHR24422:SF10">
    <property type="entry name" value="CHEMOTAXIS PROTEIN METHYLTRANSFERASE 2"/>
    <property type="match status" value="1"/>
</dbReference>
<dbReference type="GO" id="GO:0008983">
    <property type="term" value="F:protein-glutamate O-methyltransferase activity"/>
    <property type="evidence" value="ECO:0007669"/>
    <property type="project" value="UniProtKB-EC"/>
</dbReference>
<dbReference type="InterPro" id="IPR050903">
    <property type="entry name" value="Bact_Chemotaxis_MeTrfase"/>
</dbReference>
<dbReference type="SUPFAM" id="SSF53335">
    <property type="entry name" value="S-adenosyl-L-methionine-dependent methyltransferases"/>
    <property type="match status" value="1"/>
</dbReference>
<dbReference type="Pfam" id="PF13181">
    <property type="entry name" value="TPR_8"/>
    <property type="match status" value="2"/>
</dbReference>
<dbReference type="RefSeq" id="WP_058448816.1">
    <property type="nucleotide sequence ID" value="NZ_CAAAJF010000006.1"/>
</dbReference>
<evidence type="ECO:0000313" key="4">
    <source>
        <dbReference type="Proteomes" id="UP000054715"/>
    </source>
</evidence>
<dbReference type="EMBL" id="LYOZ01000002">
    <property type="protein sequence ID" value="OCH99251.1"/>
    <property type="molecule type" value="Genomic_DNA"/>
</dbReference>
<dbReference type="InterPro" id="IPR000780">
    <property type="entry name" value="CheR_MeTrfase"/>
</dbReference>